<dbReference type="PROSITE" id="PS51257">
    <property type="entry name" value="PROKAR_LIPOPROTEIN"/>
    <property type="match status" value="1"/>
</dbReference>
<comment type="caution">
    <text evidence="3">The sequence shown here is derived from an EMBL/GenBank/DDBJ whole genome shotgun (WGS) entry which is preliminary data.</text>
</comment>
<dbReference type="RefSeq" id="WP_034843184.1">
    <property type="nucleotide sequence ID" value="NZ_JOKH01000013.1"/>
</dbReference>
<proteinExistence type="predicted"/>
<evidence type="ECO:0000313" key="3">
    <source>
        <dbReference type="EMBL" id="KEQ11742.1"/>
    </source>
</evidence>
<feature type="signal peptide" evidence="2">
    <location>
        <begin position="1"/>
        <end position="22"/>
    </location>
</feature>
<evidence type="ECO:0000256" key="2">
    <source>
        <dbReference type="SAM" id="SignalP"/>
    </source>
</evidence>
<sequence length="185" mass="20350">MKAVTKILAVAGFSLITSATIACERYKDAQAMGHNKCSVPSGRYIVSGNLGDSDRYSATLWVTGCQVNMVIEDRTKPNNAGDYLITRNRIHESDARPMRHNKKGKGHGHEKHRGFHGRQGGAKLCRGNTVNFNFGEGHIAIANPSDLMGEVRLEYKEEGNYLTGSIKLGEENTILNDATVDLFKQ</sequence>
<gene>
    <name evidence="3" type="ORF">GZ78_28550</name>
</gene>
<dbReference type="Proteomes" id="UP000028073">
    <property type="component" value="Unassembled WGS sequence"/>
</dbReference>
<organism evidence="3 4">
    <name type="scientific">Endozoicomonas numazuensis</name>
    <dbReference type="NCBI Taxonomy" id="1137799"/>
    <lineage>
        <taxon>Bacteria</taxon>
        <taxon>Pseudomonadati</taxon>
        <taxon>Pseudomonadota</taxon>
        <taxon>Gammaproteobacteria</taxon>
        <taxon>Oceanospirillales</taxon>
        <taxon>Endozoicomonadaceae</taxon>
        <taxon>Endozoicomonas</taxon>
    </lineage>
</organism>
<feature type="compositionally biased region" description="Basic residues" evidence="1">
    <location>
        <begin position="98"/>
        <end position="116"/>
    </location>
</feature>
<keyword evidence="2" id="KW-0732">Signal</keyword>
<dbReference type="AlphaFoldDB" id="A0A081MZW9"/>
<dbReference type="OrthoDB" id="9827030at2"/>
<dbReference type="EMBL" id="JOKH01000013">
    <property type="protein sequence ID" value="KEQ11742.1"/>
    <property type="molecule type" value="Genomic_DNA"/>
</dbReference>
<dbReference type="STRING" id="1137799.GZ78_28550"/>
<name>A0A081MZW9_9GAMM</name>
<feature type="region of interest" description="Disordered" evidence="1">
    <location>
        <begin position="97"/>
        <end position="120"/>
    </location>
</feature>
<reference evidence="3 4" key="1">
    <citation type="submission" date="2014-06" db="EMBL/GenBank/DDBJ databases">
        <title>Whole Genome Sequences of Three Symbiotic Endozoicomonas Bacteria.</title>
        <authorList>
            <person name="Neave M.J."/>
            <person name="Apprill A."/>
            <person name="Voolstra C.R."/>
        </authorList>
    </citation>
    <scope>NUCLEOTIDE SEQUENCE [LARGE SCALE GENOMIC DNA]</scope>
    <source>
        <strain evidence="3 4">DSM 25634</strain>
    </source>
</reference>
<evidence type="ECO:0008006" key="5">
    <source>
        <dbReference type="Google" id="ProtNLM"/>
    </source>
</evidence>
<accession>A0A081MZW9</accession>
<evidence type="ECO:0000256" key="1">
    <source>
        <dbReference type="SAM" id="MobiDB-lite"/>
    </source>
</evidence>
<evidence type="ECO:0000313" key="4">
    <source>
        <dbReference type="Proteomes" id="UP000028073"/>
    </source>
</evidence>
<feature type="chain" id="PRO_5001760418" description="Organic solvent tolerance-like N-terminal domain-containing protein" evidence="2">
    <location>
        <begin position="23"/>
        <end position="185"/>
    </location>
</feature>
<protein>
    <recommendedName>
        <fullName evidence="5">Organic solvent tolerance-like N-terminal domain-containing protein</fullName>
    </recommendedName>
</protein>
<keyword evidence="4" id="KW-1185">Reference proteome</keyword>